<dbReference type="Pfam" id="PF17779">
    <property type="entry name" value="WHD_NOD2"/>
    <property type="match status" value="1"/>
</dbReference>
<dbReference type="Pfam" id="PF13765">
    <property type="entry name" value="PRY"/>
    <property type="match status" value="1"/>
</dbReference>
<evidence type="ECO:0000256" key="1">
    <source>
        <dbReference type="ARBA" id="ARBA00004496"/>
    </source>
</evidence>
<comment type="caution">
    <text evidence="8">The sequence shown here is derived from an EMBL/GenBank/DDBJ whole genome shotgun (WGS) entry which is preliminary data.</text>
</comment>
<name>A0ABU7ELF2_9TELE</name>
<keyword evidence="4" id="KW-0677">Repeat</keyword>
<keyword evidence="6" id="KW-0067">ATP-binding</keyword>
<dbReference type="Pfam" id="PF17776">
    <property type="entry name" value="NLRC4_HD2"/>
    <property type="match status" value="1"/>
</dbReference>
<dbReference type="SMART" id="SM00368">
    <property type="entry name" value="LRR_RI"/>
    <property type="match status" value="3"/>
</dbReference>
<evidence type="ECO:0000256" key="5">
    <source>
        <dbReference type="ARBA" id="ARBA00022741"/>
    </source>
</evidence>
<dbReference type="PANTHER" id="PTHR24106">
    <property type="entry name" value="NACHT, LRR AND CARD DOMAINS-CONTAINING"/>
    <property type="match status" value="1"/>
</dbReference>
<evidence type="ECO:0000313" key="9">
    <source>
        <dbReference type="Proteomes" id="UP001352852"/>
    </source>
</evidence>
<dbReference type="PRINTS" id="PR01407">
    <property type="entry name" value="BUTYPHLNCDUF"/>
</dbReference>
<dbReference type="Gene3D" id="3.80.10.10">
    <property type="entry name" value="Ribonuclease Inhibitor"/>
    <property type="match status" value="1"/>
</dbReference>
<gene>
    <name evidence="8" type="ORF">CHARACLAT_022640</name>
</gene>
<proteinExistence type="predicted"/>
<dbReference type="Gene3D" id="2.60.120.920">
    <property type="match status" value="1"/>
</dbReference>
<dbReference type="InterPro" id="IPR041267">
    <property type="entry name" value="NLRP_HD2"/>
</dbReference>
<dbReference type="InterPro" id="IPR001611">
    <property type="entry name" value="Leu-rich_rpt"/>
</dbReference>
<dbReference type="InterPro" id="IPR003877">
    <property type="entry name" value="SPRY_dom"/>
</dbReference>
<evidence type="ECO:0000313" key="8">
    <source>
        <dbReference type="EMBL" id="MED6288057.1"/>
    </source>
</evidence>
<feature type="domain" description="B30.2/SPRY" evidence="7">
    <location>
        <begin position="423"/>
        <end position="615"/>
    </location>
</feature>
<dbReference type="InterPro" id="IPR041075">
    <property type="entry name" value="NOD1/2_WH"/>
</dbReference>
<keyword evidence="2" id="KW-0963">Cytoplasm</keyword>
<dbReference type="InterPro" id="IPR051261">
    <property type="entry name" value="NLR"/>
</dbReference>
<accession>A0ABU7ELF2</accession>
<dbReference type="InterPro" id="IPR013320">
    <property type="entry name" value="ConA-like_dom_sf"/>
</dbReference>
<sequence length="615" mass="68922">MLNNKNREKLPSTLTEMYIHFLVVQAKVKKLRYDGGVETDSHWSPESQKMMDSLGKLAFEQLLNGNLLFYESDLTECGIDLKEASVCSGVFTQIFKEERGLYQNTMFCFVHLSVQEFMAALHVHLTFIKSGVNLLVEYKMKSKDSEERNHESSEIDIYKSAVDMALEIPDGHLDLFLRYLMGLSLESNQSLLRGLMSRALSKSQINLEIAQYIKEKINKNLSVEKSINLFHCLNELNDQSLVKEIQQFLCTGSLLADQLSPAQWSALNFILLSSDKGLEIFDLKKYFASENALLRLLPVVKASSKAILSGCNLTEGSCETLSSVLSSQTSCVKELDLSNNNLKDAGVKLLCAGLKSPHCELEVLRLSGCLITEEGFAALASALTLNHGHLRELDLSYNHPGEAGVQLLAAGVDDEGLKLETLKVEPAGVQWLTPGLRKYSCSLTVDLNSVNKHLKLSDDHRKLMRALEQQPYPDHPDRFDLFELLCTDGLTGRCYWEVEWSGKVYISVNYRGIKRKGDSDNSWFGFNACSWCVICSDDGYAFWHNCRKVCSLSSSSSSGRVAVYVDYPAGTLSFYRVSSDTLIHLHTFSTTFTEPLYPGFGFGSRDLARVTWCSF</sequence>
<evidence type="ECO:0000259" key="7">
    <source>
        <dbReference type="PROSITE" id="PS50188"/>
    </source>
</evidence>
<comment type="subcellular location">
    <subcellularLocation>
        <location evidence="1">Cytoplasm</location>
    </subcellularLocation>
</comment>
<dbReference type="EMBL" id="JAHUTJ010059704">
    <property type="protein sequence ID" value="MED6288057.1"/>
    <property type="molecule type" value="Genomic_DNA"/>
</dbReference>
<organism evidence="8 9">
    <name type="scientific">Characodon lateralis</name>
    <dbReference type="NCBI Taxonomy" id="208331"/>
    <lineage>
        <taxon>Eukaryota</taxon>
        <taxon>Metazoa</taxon>
        <taxon>Chordata</taxon>
        <taxon>Craniata</taxon>
        <taxon>Vertebrata</taxon>
        <taxon>Euteleostomi</taxon>
        <taxon>Actinopterygii</taxon>
        <taxon>Neopterygii</taxon>
        <taxon>Teleostei</taxon>
        <taxon>Neoteleostei</taxon>
        <taxon>Acanthomorphata</taxon>
        <taxon>Ovalentaria</taxon>
        <taxon>Atherinomorphae</taxon>
        <taxon>Cyprinodontiformes</taxon>
        <taxon>Goodeidae</taxon>
        <taxon>Characodon</taxon>
    </lineage>
</organism>
<dbReference type="InterPro" id="IPR006574">
    <property type="entry name" value="PRY"/>
</dbReference>
<dbReference type="Pfam" id="PF00622">
    <property type="entry name" value="SPRY"/>
    <property type="match status" value="1"/>
</dbReference>
<protein>
    <recommendedName>
        <fullName evidence="7">B30.2/SPRY domain-containing protein</fullName>
    </recommendedName>
</protein>
<dbReference type="SUPFAM" id="SSF52047">
    <property type="entry name" value="RNI-like"/>
    <property type="match status" value="1"/>
</dbReference>
<evidence type="ECO:0000256" key="4">
    <source>
        <dbReference type="ARBA" id="ARBA00022737"/>
    </source>
</evidence>
<reference evidence="8 9" key="1">
    <citation type="submission" date="2021-06" db="EMBL/GenBank/DDBJ databases">
        <authorList>
            <person name="Palmer J.M."/>
        </authorList>
    </citation>
    <scope>NUCLEOTIDE SEQUENCE [LARGE SCALE GENOMIC DNA]</scope>
    <source>
        <strain evidence="8 9">CL_MEX2019</strain>
        <tissue evidence="8">Muscle</tissue>
    </source>
</reference>
<keyword evidence="9" id="KW-1185">Reference proteome</keyword>
<dbReference type="InterPro" id="IPR001870">
    <property type="entry name" value="B30.2/SPRY"/>
</dbReference>
<dbReference type="PROSITE" id="PS50188">
    <property type="entry name" value="B302_SPRY"/>
    <property type="match status" value="1"/>
</dbReference>
<dbReference type="InterPro" id="IPR003879">
    <property type="entry name" value="Butyrophylin_SPRY"/>
</dbReference>
<evidence type="ECO:0000256" key="3">
    <source>
        <dbReference type="ARBA" id="ARBA00022614"/>
    </source>
</evidence>
<keyword evidence="3" id="KW-0433">Leucine-rich repeat</keyword>
<dbReference type="SMART" id="SM00449">
    <property type="entry name" value="SPRY"/>
    <property type="match status" value="1"/>
</dbReference>
<dbReference type="SUPFAM" id="SSF49899">
    <property type="entry name" value="Concanavalin A-like lectins/glucanases"/>
    <property type="match status" value="1"/>
</dbReference>
<dbReference type="InterPro" id="IPR032675">
    <property type="entry name" value="LRR_dom_sf"/>
</dbReference>
<evidence type="ECO:0000256" key="6">
    <source>
        <dbReference type="ARBA" id="ARBA00022840"/>
    </source>
</evidence>
<dbReference type="Pfam" id="PF13516">
    <property type="entry name" value="LRR_6"/>
    <property type="match status" value="2"/>
</dbReference>
<evidence type="ECO:0000256" key="2">
    <source>
        <dbReference type="ARBA" id="ARBA00022490"/>
    </source>
</evidence>
<dbReference type="InterPro" id="IPR043136">
    <property type="entry name" value="B30.2/SPRY_sf"/>
</dbReference>
<dbReference type="Proteomes" id="UP001352852">
    <property type="component" value="Unassembled WGS sequence"/>
</dbReference>
<dbReference type="CDD" id="cd16040">
    <property type="entry name" value="SPRY_PRY_SNTX"/>
    <property type="match status" value="1"/>
</dbReference>
<dbReference type="SMART" id="SM00589">
    <property type="entry name" value="PRY"/>
    <property type="match status" value="1"/>
</dbReference>
<keyword evidence="5" id="KW-0547">Nucleotide-binding</keyword>